<reference evidence="1" key="1">
    <citation type="submission" date="2023-08" db="EMBL/GenBank/DDBJ databases">
        <authorList>
            <person name="Audoor S."/>
            <person name="Bilcke G."/>
        </authorList>
    </citation>
    <scope>NUCLEOTIDE SEQUENCE</scope>
</reference>
<comment type="caution">
    <text evidence="1">The sequence shown here is derived from an EMBL/GenBank/DDBJ whole genome shotgun (WGS) entry which is preliminary data.</text>
</comment>
<sequence>MNLRRHCQLNVGLISKPDIRLQEFLTAQTKDAKKKKWKSEKAHNRFLWLQQMKEQEEARRRCCAQQKGSTGGLQAIQIEETLQDGTMRQRTITNCALVEEGCMQENAAQYDQTRAPHMTPPMAEPLYTAFSGAKAKSNSIALLKGHYSFPALLDPSTAASFPIANFTRIIHPYTLRLRPPITCTSGPGIQRTGVLNPMGFTTATSRQLPSHHLLPTVMLCFAIFPWQLDSSTHIGRT</sequence>
<accession>A0AAD2FHF9</accession>
<name>A0AAD2FHF9_9STRA</name>
<organism evidence="1 2">
    <name type="scientific">Cylindrotheca closterium</name>
    <dbReference type="NCBI Taxonomy" id="2856"/>
    <lineage>
        <taxon>Eukaryota</taxon>
        <taxon>Sar</taxon>
        <taxon>Stramenopiles</taxon>
        <taxon>Ochrophyta</taxon>
        <taxon>Bacillariophyta</taxon>
        <taxon>Bacillariophyceae</taxon>
        <taxon>Bacillariophycidae</taxon>
        <taxon>Bacillariales</taxon>
        <taxon>Bacillariaceae</taxon>
        <taxon>Cylindrotheca</taxon>
    </lineage>
</organism>
<evidence type="ECO:0000313" key="2">
    <source>
        <dbReference type="Proteomes" id="UP001295423"/>
    </source>
</evidence>
<evidence type="ECO:0000313" key="1">
    <source>
        <dbReference type="EMBL" id="CAJ1938784.1"/>
    </source>
</evidence>
<dbReference type="AlphaFoldDB" id="A0AAD2FHF9"/>
<keyword evidence="2" id="KW-1185">Reference proteome</keyword>
<protein>
    <submittedName>
        <fullName evidence="1">Uncharacterized protein</fullName>
    </submittedName>
</protein>
<dbReference type="Proteomes" id="UP001295423">
    <property type="component" value="Unassembled WGS sequence"/>
</dbReference>
<gene>
    <name evidence="1" type="ORF">CYCCA115_LOCUS6276</name>
</gene>
<proteinExistence type="predicted"/>
<dbReference type="EMBL" id="CAKOGP040000768">
    <property type="protein sequence ID" value="CAJ1938784.1"/>
    <property type="molecule type" value="Genomic_DNA"/>
</dbReference>